<dbReference type="Gene3D" id="1.25.40.10">
    <property type="entry name" value="Tetratricopeptide repeat domain"/>
    <property type="match status" value="1"/>
</dbReference>
<dbReference type="EMBL" id="BOQL01000045">
    <property type="protein sequence ID" value="GIM73619.1"/>
    <property type="molecule type" value="Genomic_DNA"/>
</dbReference>
<dbReference type="InterPro" id="IPR011990">
    <property type="entry name" value="TPR-like_helical_dom_sf"/>
</dbReference>
<evidence type="ECO:0000259" key="2">
    <source>
        <dbReference type="Pfam" id="PF13191"/>
    </source>
</evidence>
<dbReference type="PROSITE" id="PS50005">
    <property type="entry name" value="TPR"/>
    <property type="match status" value="1"/>
</dbReference>
<dbReference type="PANTHER" id="PTHR47691">
    <property type="entry name" value="REGULATOR-RELATED"/>
    <property type="match status" value="1"/>
</dbReference>
<accession>A0A919SKX8</accession>
<feature type="domain" description="Orc1-like AAA ATPase" evidence="2">
    <location>
        <begin position="4"/>
        <end position="122"/>
    </location>
</feature>
<dbReference type="Gene3D" id="3.40.50.300">
    <property type="entry name" value="P-loop containing nucleotide triphosphate hydrolases"/>
    <property type="match status" value="1"/>
</dbReference>
<protein>
    <recommendedName>
        <fullName evidence="2">Orc1-like AAA ATPase domain-containing protein</fullName>
    </recommendedName>
</protein>
<evidence type="ECO:0000313" key="4">
    <source>
        <dbReference type="Proteomes" id="UP000681340"/>
    </source>
</evidence>
<gene>
    <name evidence="3" type="ORF">Aau02nite_56870</name>
</gene>
<dbReference type="Pfam" id="PF13191">
    <property type="entry name" value="AAA_16"/>
    <property type="match status" value="1"/>
</dbReference>
<reference evidence="3" key="1">
    <citation type="submission" date="2021-03" db="EMBL/GenBank/DDBJ databases">
        <title>Whole genome shotgun sequence of Actinoplanes auranticolor NBRC 12245.</title>
        <authorList>
            <person name="Komaki H."/>
            <person name="Tamura T."/>
        </authorList>
    </citation>
    <scope>NUCLEOTIDE SEQUENCE</scope>
    <source>
        <strain evidence="3">NBRC 12245</strain>
    </source>
</reference>
<dbReference type="SUPFAM" id="SSF52540">
    <property type="entry name" value="P-loop containing nucleoside triphosphate hydrolases"/>
    <property type="match status" value="1"/>
</dbReference>
<dbReference type="SUPFAM" id="SSF48452">
    <property type="entry name" value="TPR-like"/>
    <property type="match status" value="2"/>
</dbReference>
<dbReference type="Pfam" id="PF13424">
    <property type="entry name" value="TPR_12"/>
    <property type="match status" value="2"/>
</dbReference>
<name>A0A919SKX8_9ACTN</name>
<proteinExistence type="predicted"/>
<keyword evidence="1" id="KW-0802">TPR repeat</keyword>
<dbReference type="SMART" id="SM00028">
    <property type="entry name" value="TPR"/>
    <property type="match status" value="5"/>
</dbReference>
<organism evidence="3 4">
    <name type="scientific">Actinoplanes auranticolor</name>
    <dbReference type="NCBI Taxonomy" id="47988"/>
    <lineage>
        <taxon>Bacteria</taxon>
        <taxon>Bacillati</taxon>
        <taxon>Actinomycetota</taxon>
        <taxon>Actinomycetes</taxon>
        <taxon>Micromonosporales</taxon>
        <taxon>Micromonosporaceae</taxon>
        <taxon>Actinoplanes</taxon>
    </lineage>
</organism>
<dbReference type="PANTHER" id="PTHR47691:SF3">
    <property type="entry name" value="HTH-TYPE TRANSCRIPTIONAL REGULATOR RV0890C-RELATED"/>
    <property type="match status" value="1"/>
</dbReference>
<dbReference type="Proteomes" id="UP000681340">
    <property type="component" value="Unassembled WGS sequence"/>
</dbReference>
<dbReference type="InterPro" id="IPR019734">
    <property type="entry name" value="TPR_rpt"/>
</dbReference>
<dbReference type="AlphaFoldDB" id="A0A919SKX8"/>
<sequence>MRKIVGREPEIATLNSHIAEPARAGYIFVLSGVAGVGKTALATDWAHRISDRFPDGQIYLDLKGFGEDVQPLDPSGALGRLLRLLRIPAEHIPADKDERASLYRRVLAERRILVVLDNAHDAAQIRPLLPGAPASVTIITGRDPLHSLVIHDGAVPVILDVLDESDSLELLYSRIGRVAEDFESADAVDLVRHTGGLPLALAIVAARIQSHTGASITELAGEVRRERSGLDLLDLGEAETSFRAVVSPSYRALSGETARLFRLFGVSSCFDLSWQTAANLLGTDKSGSHAALQELGRHSLVQERAPGRFRSHDLVRAYAAELASAGQSHQDDDSMRRLRDYYLRSGLLADHKLNPPRKQISPAGPQAASWISQPADYGAAREWFEAEHDNIVAILNQCQVFGLHDMVWQLAWTLVTFYDRQGRWHEQVDTQRLALASAEALGSIEARAVVHRLLGQAYGWLGRHPEAVDHCEKALTLYQSLNDLNGCARTHYTLGWAFGERRNDYSTALIHAQCALEIYTALGDSAWQARTLNSVGWYQAQLSMYREALLTCDKAIDVFRRLPDPDRHGEADTLDSLGYVYHQLGDHDRARQLYEDALHLWRLQGNSYYEADTLHHLGDTLLAGEDHRRASESWRRALDILERIGHPESGMLREKLRSVS</sequence>
<evidence type="ECO:0000256" key="1">
    <source>
        <dbReference type="PROSITE-ProRule" id="PRU00339"/>
    </source>
</evidence>
<keyword evidence="4" id="KW-1185">Reference proteome</keyword>
<dbReference type="InterPro" id="IPR041664">
    <property type="entry name" value="AAA_16"/>
</dbReference>
<dbReference type="PRINTS" id="PR00364">
    <property type="entry name" value="DISEASERSIST"/>
</dbReference>
<dbReference type="InterPro" id="IPR027417">
    <property type="entry name" value="P-loop_NTPase"/>
</dbReference>
<evidence type="ECO:0000313" key="3">
    <source>
        <dbReference type="EMBL" id="GIM73619.1"/>
    </source>
</evidence>
<feature type="repeat" description="TPR" evidence="1">
    <location>
        <begin position="571"/>
        <end position="604"/>
    </location>
</feature>
<comment type="caution">
    <text evidence="3">The sequence shown here is derived from an EMBL/GenBank/DDBJ whole genome shotgun (WGS) entry which is preliminary data.</text>
</comment>